<reference evidence="1 2" key="1">
    <citation type="journal article" date="2016" name="Nat. Commun.">
        <title>Thousands of microbial genomes shed light on interconnected biogeochemical processes in an aquifer system.</title>
        <authorList>
            <person name="Anantharaman K."/>
            <person name="Brown C.T."/>
            <person name="Hug L.A."/>
            <person name="Sharon I."/>
            <person name="Castelle C.J."/>
            <person name="Probst A.J."/>
            <person name="Thomas B.C."/>
            <person name="Singh A."/>
            <person name="Wilkins M.J."/>
            <person name="Karaoz U."/>
            <person name="Brodie E.L."/>
            <person name="Williams K.H."/>
            <person name="Hubbard S.S."/>
            <person name="Banfield J.F."/>
        </authorList>
    </citation>
    <scope>NUCLEOTIDE SEQUENCE [LARGE SCALE GENOMIC DNA]</scope>
</reference>
<comment type="caution">
    <text evidence="1">The sequence shown here is derived from an EMBL/GenBank/DDBJ whole genome shotgun (WGS) entry which is preliminary data.</text>
</comment>
<dbReference type="Proteomes" id="UP000176939">
    <property type="component" value="Unassembled WGS sequence"/>
</dbReference>
<sequence>MQYEFEMVKSKRIWVPPSKGRKGYYREDPREKSVLDALKGLLRRIIGMKRKGPLTNEQRVHIHKTLKELEPRMKYFKTQKQKMEVAKVIKQIRAELVVKGDKRIIDKLWEDKYKQEWAKKQKQAEKTVLSKDGQDIPDEFKDGLKKLGYVAGDMKSKSLHEIKAIYYNDIRKE</sequence>
<proteinExistence type="predicted"/>
<gene>
    <name evidence="1" type="ORF">A2Z67_04480</name>
</gene>
<organism evidence="1 2">
    <name type="scientific">Candidatus Woesebacteria bacterium RBG_13_36_22</name>
    <dbReference type="NCBI Taxonomy" id="1802478"/>
    <lineage>
        <taxon>Bacteria</taxon>
        <taxon>Candidatus Woeseibacteriota</taxon>
    </lineage>
</organism>
<evidence type="ECO:0000313" key="2">
    <source>
        <dbReference type="Proteomes" id="UP000176939"/>
    </source>
</evidence>
<dbReference type="AlphaFoldDB" id="A0A1F7X399"/>
<evidence type="ECO:0000313" key="1">
    <source>
        <dbReference type="EMBL" id="OGM09169.1"/>
    </source>
</evidence>
<accession>A0A1F7X399</accession>
<name>A0A1F7X399_9BACT</name>
<protein>
    <submittedName>
        <fullName evidence="1">Uncharacterized protein</fullName>
    </submittedName>
</protein>
<dbReference type="EMBL" id="MGFQ01000024">
    <property type="protein sequence ID" value="OGM09169.1"/>
    <property type="molecule type" value="Genomic_DNA"/>
</dbReference>